<dbReference type="InterPro" id="IPR022775">
    <property type="entry name" value="AP_mu_sigma_su"/>
</dbReference>
<evidence type="ECO:0000256" key="9">
    <source>
        <dbReference type="ARBA" id="ARBA00058887"/>
    </source>
</evidence>
<evidence type="ECO:0000256" key="6">
    <source>
        <dbReference type="ARBA" id="ARBA00023034"/>
    </source>
</evidence>
<reference evidence="12" key="1">
    <citation type="submission" date="2021-01" db="EMBL/GenBank/DDBJ databases">
        <authorList>
            <person name="Corre E."/>
            <person name="Pelletier E."/>
            <person name="Niang G."/>
            <person name="Scheremetjew M."/>
            <person name="Finn R."/>
            <person name="Kale V."/>
            <person name="Holt S."/>
            <person name="Cochrane G."/>
            <person name="Meng A."/>
            <person name="Brown T."/>
            <person name="Cohen L."/>
        </authorList>
    </citation>
    <scope>NUCLEOTIDE SEQUENCE</scope>
    <source>
        <strain evidence="12">CCMP1897</strain>
    </source>
</reference>
<dbReference type="GO" id="GO:0006886">
    <property type="term" value="P:intracellular protein transport"/>
    <property type="evidence" value="ECO:0007669"/>
    <property type="project" value="UniProtKB-UniRule"/>
</dbReference>
<dbReference type="PROSITE" id="PS00989">
    <property type="entry name" value="CLAT_ADAPTOR_S"/>
    <property type="match status" value="1"/>
</dbReference>
<evidence type="ECO:0000313" key="12">
    <source>
        <dbReference type="EMBL" id="CAE0606191.1"/>
    </source>
</evidence>
<keyword evidence="6" id="KW-0333">Golgi apparatus</keyword>
<dbReference type="FunFam" id="3.30.450.60:FF:000007">
    <property type="entry name" value="AP complex subunit sigma"/>
    <property type="match status" value="1"/>
</dbReference>
<keyword evidence="8" id="KW-0968">Cytoplasmic vesicle</keyword>
<dbReference type="GO" id="GO:0016482">
    <property type="term" value="P:cytosolic transport"/>
    <property type="evidence" value="ECO:0007669"/>
    <property type="project" value="UniProtKB-ARBA"/>
</dbReference>
<dbReference type="PANTHER" id="PTHR11753">
    <property type="entry name" value="ADAPTOR COMPLEXES SMALL SUBUNIT FAMILY"/>
    <property type="match status" value="1"/>
</dbReference>
<evidence type="ECO:0000259" key="11">
    <source>
        <dbReference type="Pfam" id="PF01217"/>
    </source>
</evidence>
<dbReference type="InterPro" id="IPR000804">
    <property type="entry name" value="Clathrin_sm-chain_CS"/>
</dbReference>
<dbReference type="EMBL" id="HBIS01000011">
    <property type="protein sequence ID" value="CAE0606191.1"/>
    <property type="molecule type" value="Transcribed_RNA"/>
</dbReference>
<dbReference type="GO" id="GO:0005829">
    <property type="term" value="C:cytosol"/>
    <property type="evidence" value="ECO:0007669"/>
    <property type="project" value="GOC"/>
</dbReference>
<sequence>MVLMSRQGKVRLAKWYAPQLQKDKGKISKEIGQLVLKRRPKLCNVVEWRDKKLVYRRYASLYFIAGVDMEDNELITLETIHLYVESLDSYFGNVCELDLIYNFQQAYFMLDELLVAGELQEVAKRTVCHEIASQDELVEEHESGLANMIAPILQNAGLT</sequence>
<evidence type="ECO:0000256" key="1">
    <source>
        <dbReference type="ARBA" id="ARBA00004145"/>
    </source>
</evidence>
<dbReference type="Gene3D" id="3.30.450.60">
    <property type="match status" value="1"/>
</dbReference>
<dbReference type="CDD" id="cd14831">
    <property type="entry name" value="AP1_sigma"/>
    <property type="match status" value="1"/>
</dbReference>
<evidence type="ECO:0000256" key="5">
    <source>
        <dbReference type="ARBA" id="ARBA00022927"/>
    </source>
</evidence>
<dbReference type="AlphaFoldDB" id="A0A7S3UAT6"/>
<dbReference type="InterPro" id="IPR011012">
    <property type="entry name" value="Longin-like_dom_sf"/>
</dbReference>
<proteinExistence type="inferred from homology"/>
<dbReference type="SUPFAM" id="SSF64356">
    <property type="entry name" value="SNARE-like"/>
    <property type="match status" value="1"/>
</dbReference>
<dbReference type="Pfam" id="PF01217">
    <property type="entry name" value="Clat_adaptor_s"/>
    <property type="match status" value="1"/>
</dbReference>
<evidence type="ECO:0000256" key="10">
    <source>
        <dbReference type="PIRNR" id="PIRNR015588"/>
    </source>
</evidence>
<evidence type="ECO:0000256" key="4">
    <source>
        <dbReference type="ARBA" id="ARBA00022448"/>
    </source>
</evidence>
<accession>A0A7S3UAT6</accession>
<dbReference type="PIRSF" id="PIRSF015588">
    <property type="entry name" value="AP_complex_sigma"/>
    <property type="match status" value="1"/>
</dbReference>
<feature type="domain" description="AP complex mu/sigma subunit" evidence="11">
    <location>
        <begin position="1"/>
        <end position="137"/>
    </location>
</feature>
<name>A0A7S3UAT6_9CHLO</name>
<gene>
    <name evidence="12" type="ORF">PSAL00342_LOCUS7</name>
</gene>
<evidence type="ECO:0000256" key="2">
    <source>
        <dbReference type="ARBA" id="ARBA00004555"/>
    </source>
</evidence>
<keyword evidence="5 10" id="KW-0653">Protein transport</keyword>
<comment type="function">
    <text evidence="9">Subunit of clathrin-associated adaptor protein complex 1 that plays a role in protein sorting at the trans-Golgi network and early endosomes (TGN/EE). The AP complexes mediate the recruitment of clathrin to membranes and the recognition of sorting signals within the cytosolic tails of transmembrane cargo molecules.</text>
</comment>
<organism evidence="12">
    <name type="scientific">Picocystis salinarum</name>
    <dbReference type="NCBI Taxonomy" id="88271"/>
    <lineage>
        <taxon>Eukaryota</taxon>
        <taxon>Viridiplantae</taxon>
        <taxon>Chlorophyta</taxon>
        <taxon>Picocystophyceae</taxon>
        <taxon>Picocystales</taxon>
        <taxon>Picocystaceae</taxon>
        <taxon>Picocystis</taxon>
    </lineage>
</organism>
<keyword evidence="4 10" id="KW-0813">Transport</keyword>
<comment type="subcellular location">
    <subcellularLocation>
        <location evidence="1">Cytoplasmic vesicle</location>
        <location evidence="1">Clathrin-coated vesicle membrane</location>
        <topology evidence="1">Peripheral membrane protein</topology>
        <orientation evidence="1">Cytoplasmic side</orientation>
    </subcellularLocation>
    <subcellularLocation>
        <location evidence="2">Golgi apparatus</location>
    </subcellularLocation>
</comment>
<dbReference type="GO" id="GO:0035615">
    <property type="term" value="F:clathrin adaptor activity"/>
    <property type="evidence" value="ECO:0007669"/>
    <property type="project" value="InterPro"/>
</dbReference>
<comment type="similarity">
    <text evidence="3 10">Belongs to the adaptor complexes small subunit family.</text>
</comment>
<evidence type="ECO:0000256" key="7">
    <source>
        <dbReference type="ARBA" id="ARBA00023136"/>
    </source>
</evidence>
<protein>
    <recommendedName>
        <fullName evidence="10">AP complex subunit sigma</fullName>
    </recommendedName>
</protein>
<dbReference type="InterPro" id="IPR016635">
    <property type="entry name" value="AP_complex_ssu"/>
</dbReference>
<dbReference type="GO" id="GO:0030121">
    <property type="term" value="C:AP-1 adaptor complex"/>
    <property type="evidence" value="ECO:0007669"/>
    <property type="project" value="InterPro"/>
</dbReference>
<keyword evidence="7 10" id="KW-0472">Membrane</keyword>
<dbReference type="InterPro" id="IPR044733">
    <property type="entry name" value="AP1_sigma"/>
</dbReference>
<evidence type="ECO:0000256" key="8">
    <source>
        <dbReference type="ARBA" id="ARBA00023329"/>
    </source>
</evidence>
<evidence type="ECO:0000256" key="3">
    <source>
        <dbReference type="ARBA" id="ARBA00006972"/>
    </source>
</evidence>